<dbReference type="EMBL" id="LWDX02020111">
    <property type="protein sequence ID" value="OEL32964.1"/>
    <property type="molecule type" value="Genomic_DNA"/>
</dbReference>
<evidence type="ECO:0000256" key="2">
    <source>
        <dbReference type="PROSITE-ProRule" id="PRU00663"/>
    </source>
</evidence>
<evidence type="ECO:0000259" key="4">
    <source>
        <dbReference type="PROSITE" id="PS51334"/>
    </source>
</evidence>
<evidence type="ECO:0000313" key="6">
    <source>
        <dbReference type="Proteomes" id="UP000095767"/>
    </source>
</evidence>
<dbReference type="Gene3D" id="1.20.58.2010">
    <property type="entry name" value="PRONE domain, subdomain 1"/>
    <property type="match status" value="1"/>
</dbReference>
<name>A0A1E5W6D6_9POAL</name>
<protein>
    <submittedName>
        <fullName evidence="5">Rho guanine nucleotide exchange factor 8</fullName>
    </submittedName>
</protein>
<organism evidence="5 6">
    <name type="scientific">Dichanthelium oligosanthes</name>
    <dbReference type="NCBI Taxonomy" id="888268"/>
    <lineage>
        <taxon>Eukaryota</taxon>
        <taxon>Viridiplantae</taxon>
        <taxon>Streptophyta</taxon>
        <taxon>Embryophyta</taxon>
        <taxon>Tracheophyta</taxon>
        <taxon>Spermatophyta</taxon>
        <taxon>Magnoliopsida</taxon>
        <taxon>Liliopsida</taxon>
        <taxon>Poales</taxon>
        <taxon>Poaceae</taxon>
        <taxon>PACMAD clade</taxon>
        <taxon>Panicoideae</taxon>
        <taxon>Panicodae</taxon>
        <taxon>Paniceae</taxon>
        <taxon>Dichantheliinae</taxon>
        <taxon>Dichanthelium</taxon>
    </lineage>
</organism>
<evidence type="ECO:0000313" key="5">
    <source>
        <dbReference type="EMBL" id="OEL32964.1"/>
    </source>
</evidence>
<dbReference type="InterPro" id="IPR005512">
    <property type="entry name" value="PRONE_dom"/>
</dbReference>
<dbReference type="Gene3D" id="1.20.58.1310">
    <property type="entry name" value="PRONE domain, subdomain 2"/>
    <property type="match status" value="1"/>
</dbReference>
<dbReference type="PROSITE" id="PS51334">
    <property type="entry name" value="PRONE"/>
    <property type="match status" value="1"/>
</dbReference>
<dbReference type="GO" id="GO:0005085">
    <property type="term" value="F:guanyl-nucleotide exchange factor activity"/>
    <property type="evidence" value="ECO:0007669"/>
    <property type="project" value="UniProtKB-UniRule"/>
</dbReference>
<evidence type="ECO:0000256" key="1">
    <source>
        <dbReference type="ARBA" id="ARBA00022658"/>
    </source>
</evidence>
<evidence type="ECO:0000256" key="3">
    <source>
        <dbReference type="SAM" id="MobiDB-lite"/>
    </source>
</evidence>
<dbReference type="PANTHER" id="PTHR33101:SF65">
    <property type="entry name" value="ROP GUANINE NUCLEOTIDE EXCHANGE FACTOR 10"/>
    <property type="match status" value="1"/>
</dbReference>
<feature type="domain" description="PRONE" evidence="4">
    <location>
        <begin position="1"/>
        <end position="381"/>
    </location>
</feature>
<feature type="region of interest" description="Disordered" evidence="3">
    <location>
        <begin position="1"/>
        <end position="79"/>
    </location>
</feature>
<dbReference type="OrthoDB" id="1053009at2759"/>
<proteinExistence type="predicted"/>
<dbReference type="STRING" id="888268.A0A1E5W6D6"/>
<sequence length="477" mass="53446">MVRFLRRGNSLDKTGSQCYSSHHQHQAEHYLHKTGSNTAEMPESAGNGAAGGTPPLPNGRAAAAGARSRLARDGPPSELDTMKEKFAKLLLGEDIDGPSIHHALTKLILTRTTIVLGVWQIMSTAQRRDLAMNIPALRKLDAMLIGYMDNFVDQTEFWYEKGGDNKRDDDKWWMPTVKVPSEGLSDVTRKWLQYQKECVNQVLKAAMAINAQVLVEMEIPEIYIESLPKAMIKGKTSLGDAIYRSITEDTFDPLEFLAGMDLSTEHKVLDLKNRIEASTVIWKRKMQTKDSKSSWSSIVSFEKREQFEERAETILHLLKLQFPGTPQSQLDISKIQYNRDVGYALLESYSRVLESLAYSVMSRIEDVLGADAAAQNLTASEAARRMLESAELAPAARKLDAKEELEKLNEAPASMTLFDFMGWHFDQDELMKRREDGTLDPDAEAKLLKKAPSMAPKKFSYVDSLSSGGMRSPSARH</sequence>
<dbReference type="PANTHER" id="PTHR33101">
    <property type="entry name" value="ROP GUANINE NUCLEOTIDE EXCHANGE FACTOR 1"/>
    <property type="match status" value="1"/>
</dbReference>
<dbReference type="Pfam" id="PF03759">
    <property type="entry name" value="PRONE"/>
    <property type="match status" value="1"/>
</dbReference>
<dbReference type="Proteomes" id="UP000095767">
    <property type="component" value="Unassembled WGS sequence"/>
</dbReference>
<keyword evidence="1 2" id="KW-0344">Guanine-nucleotide releasing factor</keyword>
<feature type="compositionally biased region" description="Polar residues" evidence="3">
    <location>
        <begin position="11"/>
        <end position="21"/>
    </location>
</feature>
<comment type="caution">
    <text evidence="5">The sequence shown here is derived from an EMBL/GenBank/DDBJ whole genome shotgun (WGS) entry which is preliminary data.</text>
</comment>
<accession>A0A1E5W6D6</accession>
<reference evidence="5 6" key="1">
    <citation type="submission" date="2016-09" db="EMBL/GenBank/DDBJ databases">
        <title>The draft genome of Dichanthelium oligosanthes: A C3 panicoid grass species.</title>
        <authorList>
            <person name="Studer A.J."/>
            <person name="Schnable J.C."/>
            <person name="Brutnell T.P."/>
        </authorList>
    </citation>
    <scope>NUCLEOTIDE SEQUENCE [LARGE SCALE GENOMIC DNA]</scope>
    <source>
        <strain evidence="6">cv. Kellogg 1175</strain>
        <tissue evidence="5">Leaf</tissue>
    </source>
</reference>
<dbReference type="AlphaFoldDB" id="A0A1E5W6D6"/>
<keyword evidence="6" id="KW-1185">Reference proteome</keyword>
<dbReference type="InterPro" id="IPR038937">
    <property type="entry name" value="RopGEF"/>
</dbReference>
<gene>
    <name evidence="5" type="ORF">BAE44_0006016</name>
</gene>